<dbReference type="SUPFAM" id="SSF52402">
    <property type="entry name" value="Adenine nucleotide alpha hydrolases-like"/>
    <property type="match status" value="2"/>
</dbReference>
<evidence type="ECO:0000256" key="1">
    <source>
        <dbReference type="ARBA" id="ARBA00008791"/>
    </source>
</evidence>
<dbReference type="AlphaFoldDB" id="A0A840WLQ0"/>
<dbReference type="EMBL" id="JACHDO010000001">
    <property type="protein sequence ID" value="MBB5493921.1"/>
    <property type="molecule type" value="Genomic_DNA"/>
</dbReference>
<protein>
    <submittedName>
        <fullName evidence="4">Nucleotide-binding universal stress UspA family protein</fullName>
    </submittedName>
</protein>
<sequence>MGQGTHAHVVVAVNGSPASERAVGWASGEARRRGHGLRIVYALGWPLYRSLPLGLPGFNLDESALRIVGSARRRAVELEPDVTVEAVDVIGDPETVLLLESQSASMLVLGAHHRKALDAVLPASTVLEMLASAACPVVVVPDRPPEAATDRILVGVDGSETSRAALEWAFSAADAREAALRAVTVRENTAWWRSGASEDPSWAGNGKQPKPGKVEERRAYCEALSTAVADEHARWPQVQVEEVVATGHPARVLCTSARDCDLMVVGSHGCGGFAGMLLGSVSQNVISHSPCPVAVIRPPRPLGAA</sequence>
<dbReference type="InterPro" id="IPR006016">
    <property type="entry name" value="UspA"/>
</dbReference>
<dbReference type="RefSeq" id="WP_184367015.1">
    <property type="nucleotide sequence ID" value="NZ_BAAAKM010000090.1"/>
</dbReference>
<comment type="similarity">
    <text evidence="1">Belongs to the universal stress protein A family.</text>
</comment>
<dbReference type="Gene3D" id="3.40.50.620">
    <property type="entry name" value="HUPs"/>
    <property type="match status" value="2"/>
</dbReference>
<evidence type="ECO:0000259" key="3">
    <source>
        <dbReference type="Pfam" id="PF00582"/>
    </source>
</evidence>
<evidence type="ECO:0000313" key="5">
    <source>
        <dbReference type="Proteomes" id="UP000579647"/>
    </source>
</evidence>
<dbReference type="PRINTS" id="PR01438">
    <property type="entry name" value="UNVRSLSTRESS"/>
</dbReference>
<dbReference type="InterPro" id="IPR014729">
    <property type="entry name" value="Rossmann-like_a/b/a_fold"/>
</dbReference>
<feature type="domain" description="UspA" evidence="3">
    <location>
        <begin position="8"/>
        <end position="141"/>
    </location>
</feature>
<feature type="region of interest" description="Disordered" evidence="2">
    <location>
        <begin position="195"/>
        <end position="214"/>
    </location>
</feature>
<keyword evidence="5" id="KW-1185">Reference proteome</keyword>
<name>A0A840WLQ0_9ACTN</name>
<dbReference type="InterPro" id="IPR006015">
    <property type="entry name" value="Universal_stress_UspA"/>
</dbReference>
<evidence type="ECO:0000256" key="2">
    <source>
        <dbReference type="SAM" id="MobiDB-lite"/>
    </source>
</evidence>
<gene>
    <name evidence="4" type="ORF">HNR07_005058</name>
</gene>
<evidence type="ECO:0000313" key="4">
    <source>
        <dbReference type="EMBL" id="MBB5493921.1"/>
    </source>
</evidence>
<dbReference type="Pfam" id="PF00582">
    <property type="entry name" value="Usp"/>
    <property type="match status" value="2"/>
</dbReference>
<dbReference type="Proteomes" id="UP000579647">
    <property type="component" value="Unassembled WGS sequence"/>
</dbReference>
<dbReference type="PANTHER" id="PTHR31964:SF113">
    <property type="entry name" value="USPA DOMAIN-CONTAINING PROTEIN"/>
    <property type="match status" value="1"/>
</dbReference>
<proteinExistence type="inferred from homology"/>
<dbReference type="PANTHER" id="PTHR31964">
    <property type="entry name" value="ADENINE NUCLEOTIDE ALPHA HYDROLASES-LIKE SUPERFAMILY PROTEIN"/>
    <property type="match status" value="1"/>
</dbReference>
<feature type="domain" description="UspA" evidence="3">
    <location>
        <begin position="150"/>
        <end position="297"/>
    </location>
</feature>
<comment type="caution">
    <text evidence="4">The sequence shown here is derived from an EMBL/GenBank/DDBJ whole genome shotgun (WGS) entry which is preliminary data.</text>
</comment>
<organism evidence="4 5">
    <name type="scientific">Nocardiopsis metallicus</name>
    <dbReference type="NCBI Taxonomy" id="179819"/>
    <lineage>
        <taxon>Bacteria</taxon>
        <taxon>Bacillati</taxon>
        <taxon>Actinomycetota</taxon>
        <taxon>Actinomycetes</taxon>
        <taxon>Streptosporangiales</taxon>
        <taxon>Nocardiopsidaceae</taxon>
        <taxon>Nocardiopsis</taxon>
    </lineage>
</organism>
<reference evidence="4 5" key="1">
    <citation type="submission" date="2020-08" db="EMBL/GenBank/DDBJ databases">
        <title>Sequencing the genomes of 1000 actinobacteria strains.</title>
        <authorList>
            <person name="Klenk H.-P."/>
        </authorList>
    </citation>
    <scope>NUCLEOTIDE SEQUENCE [LARGE SCALE GENOMIC DNA]</scope>
    <source>
        <strain evidence="4 5">DSM 44598</strain>
    </source>
</reference>
<accession>A0A840WLQ0</accession>